<name>A0AAW0G3D5_9APHY</name>
<evidence type="ECO:0000313" key="3">
    <source>
        <dbReference type="Proteomes" id="UP001385951"/>
    </source>
</evidence>
<dbReference type="AlphaFoldDB" id="A0AAW0G3D5"/>
<feature type="region of interest" description="Disordered" evidence="1">
    <location>
        <begin position="1"/>
        <end position="36"/>
    </location>
</feature>
<feature type="compositionally biased region" description="Basic residues" evidence="1">
    <location>
        <begin position="17"/>
        <end position="26"/>
    </location>
</feature>
<accession>A0AAW0G3D5</accession>
<reference evidence="2 3" key="1">
    <citation type="submission" date="2022-09" db="EMBL/GenBank/DDBJ databases">
        <authorList>
            <person name="Palmer J.M."/>
        </authorList>
    </citation>
    <scope>NUCLEOTIDE SEQUENCE [LARGE SCALE GENOMIC DNA]</scope>
    <source>
        <strain evidence="2 3">DSM 7382</strain>
    </source>
</reference>
<organism evidence="2 3">
    <name type="scientific">Cerrena zonata</name>
    <dbReference type="NCBI Taxonomy" id="2478898"/>
    <lineage>
        <taxon>Eukaryota</taxon>
        <taxon>Fungi</taxon>
        <taxon>Dikarya</taxon>
        <taxon>Basidiomycota</taxon>
        <taxon>Agaricomycotina</taxon>
        <taxon>Agaricomycetes</taxon>
        <taxon>Polyporales</taxon>
        <taxon>Cerrenaceae</taxon>
        <taxon>Cerrena</taxon>
    </lineage>
</organism>
<gene>
    <name evidence="2" type="ORF">QCA50_010424</name>
</gene>
<keyword evidence="3" id="KW-1185">Reference proteome</keyword>
<feature type="region of interest" description="Disordered" evidence="1">
    <location>
        <begin position="150"/>
        <end position="175"/>
    </location>
</feature>
<protein>
    <submittedName>
        <fullName evidence="2">Uncharacterized protein</fullName>
    </submittedName>
</protein>
<proteinExistence type="predicted"/>
<sequence length="313" mass="35389">MRQDSEVKPQGNMPPVRKPRQPRFRRLPPLPKKIPTTRKIPKSEIARQELRDEVRMALTAQFHQLTGLSDSVVPWTYIWKAAVDHRLVIIGSPLNRPLTSPLTDPTHLLMDDLRAVASVIRKGECRFARVTDEQFEILAASHQADIEAGRIEPPDERQIRSDSGETRGAHLHPDTRTKTRLNGKIICSKSFIESDIESDNEEWLPKRGSEPDSNPIEDWGWNALFVTHCAQPLCKRRDSGIDADLQKNQVDSRVDGAMSSSTSHSERQVPNVSRCIWMTQTFIFLAFVASSNPMFPGSLYCLYTPMQAGSHSC</sequence>
<evidence type="ECO:0000313" key="2">
    <source>
        <dbReference type="EMBL" id="KAK7686204.1"/>
    </source>
</evidence>
<dbReference type="EMBL" id="JASBNA010000017">
    <property type="protein sequence ID" value="KAK7686204.1"/>
    <property type="molecule type" value="Genomic_DNA"/>
</dbReference>
<dbReference type="Proteomes" id="UP001385951">
    <property type="component" value="Unassembled WGS sequence"/>
</dbReference>
<comment type="caution">
    <text evidence="2">The sequence shown here is derived from an EMBL/GenBank/DDBJ whole genome shotgun (WGS) entry which is preliminary data.</text>
</comment>
<evidence type="ECO:0000256" key="1">
    <source>
        <dbReference type="SAM" id="MobiDB-lite"/>
    </source>
</evidence>